<keyword evidence="1" id="KW-0547">Nucleotide-binding</keyword>
<comment type="caution">
    <text evidence="5">The sequence shown here is derived from an EMBL/GenBank/DDBJ whole genome shotgun (WGS) entry which is preliminary data.</text>
</comment>
<evidence type="ECO:0000256" key="3">
    <source>
        <dbReference type="ARBA" id="ARBA00022840"/>
    </source>
</evidence>
<dbReference type="Gene3D" id="2.40.100.10">
    <property type="entry name" value="Cyclophilin-like"/>
    <property type="match status" value="1"/>
</dbReference>
<keyword evidence="6" id="KW-1185">Reference proteome</keyword>
<protein>
    <submittedName>
        <fullName evidence="5">Allophanate hydrolase subunit 1</fullName>
    </submittedName>
</protein>
<evidence type="ECO:0000259" key="4">
    <source>
        <dbReference type="SMART" id="SM00796"/>
    </source>
</evidence>
<dbReference type="Pfam" id="PF02682">
    <property type="entry name" value="CT_C_D"/>
    <property type="match status" value="1"/>
</dbReference>
<dbReference type="EMBL" id="BAAAMR010000205">
    <property type="protein sequence ID" value="GAA2170756.1"/>
    <property type="molecule type" value="Genomic_DNA"/>
</dbReference>
<evidence type="ECO:0000313" key="5">
    <source>
        <dbReference type="EMBL" id="GAA2170756.1"/>
    </source>
</evidence>
<dbReference type="InterPro" id="IPR029000">
    <property type="entry name" value="Cyclophilin-like_dom_sf"/>
</dbReference>
<gene>
    <name evidence="5" type="ORF">GCM10009727_95400</name>
</gene>
<keyword evidence="3" id="KW-0067">ATP-binding</keyword>
<dbReference type="Proteomes" id="UP001501020">
    <property type="component" value="Unassembled WGS sequence"/>
</dbReference>
<dbReference type="PANTHER" id="PTHR34698">
    <property type="entry name" value="5-OXOPROLINASE SUBUNIT B"/>
    <property type="match status" value="1"/>
</dbReference>
<evidence type="ECO:0000256" key="2">
    <source>
        <dbReference type="ARBA" id="ARBA00022801"/>
    </source>
</evidence>
<dbReference type="SUPFAM" id="SSF160467">
    <property type="entry name" value="PH0987 N-terminal domain-like"/>
    <property type="match status" value="1"/>
</dbReference>
<reference evidence="5 6" key="1">
    <citation type="journal article" date="2019" name="Int. J. Syst. Evol. Microbiol.">
        <title>The Global Catalogue of Microorganisms (GCM) 10K type strain sequencing project: providing services to taxonomists for standard genome sequencing and annotation.</title>
        <authorList>
            <consortium name="The Broad Institute Genomics Platform"/>
            <consortium name="The Broad Institute Genome Sequencing Center for Infectious Disease"/>
            <person name="Wu L."/>
            <person name="Ma J."/>
        </authorList>
    </citation>
    <scope>NUCLEOTIDE SEQUENCE [LARGE SCALE GENOMIC DNA]</scope>
    <source>
        <strain evidence="5 6">JCM 13850</strain>
    </source>
</reference>
<sequence length="206" mass="21258">MGEGMRILPDGDRAVLVELPGLEAMLGLYAALTAAPPRGVADVVPAARTLTLLLDPSADPAEVAATVRGARPGAAAGSAATVEIPVVYDGPDLGEVAALTGLTPDAVVAAHTGTTWRVAFTGFAPGFGYLEGGDPRLDVPRRGTPRVRVPAGAVGLAGRFSGVYPVESPGGWQLIGRTEAVLWDLDRDPPALLRPGVKVRFVRREP</sequence>
<keyword evidence="2 5" id="KW-0378">Hydrolase</keyword>
<dbReference type="SMART" id="SM00796">
    <property type="entry name" value="AHS1"/>
    <property type="match status" value="1"/>
</dbReference>
<dbReference type="Gene3D" id="3.30.1360.40">
    <property type="match status" value="1"/>
</dbReference>
<dbReference type="PANTHER" id="PTHR34698:SF2">
    <property type="entry name" value="5-OXOPROLINASE SUBUNIT B"/>
    <property type="match status" value="1"/>
</dbReference>
<dbReference type="InterPro" id="IPR010016">
    <property type="entry name" value="PxpB"/>
</dbReference>
<evidence type="ECO:0000313" key="6">
    <source>
        <dbReference type="Proteomes" id="UP001501020"/>
    </source>
</evidence>
<name>A0ABN3AJC4_9ACTN</name>
<feature type="domain" description="Carboxyltransferase" evidence="4">
    <location>
        <begin position="5"/>
        <end position="193"/>
    </location>
</feature>
<dbReference type="GO" id="GO:0016787">
    <property type="term" value="F:hydrolase activity"/>
    <property type="evidence" value="ECO:0007669"/>
    <property type="project" value="UniProtKB-KW"/>
</dbReference>
<dbReference type="NCBIfam" id="TIGR00370">
    <property type="entry name" value="5-oxoprolinase subunit PxpB"/>
    <property type="match status" value="1"/>
</dbReference>
<evidence type="ECO:0000256" key="1">
    <source>
        <dbReference type="ARBA" id="ARBA00022741"/>
    </source>
</evidence>
<organism evidence="5 6">
    <name type="scientific">Actinomadura napierensis</name>
    <dbReference type="NCBI Taxonomy" id="267854"/>
    <lineage>
        <taxon>Bacteria</taxon>
        <taxon>Bacillati</taxon>
        <taxon>Actinomycetota</taxon>
        <taxon>Actinomycetes</taxon>
        <taxon>Streptosporangiales</taxon>
        <taxon>Thermomonosporaceae</taxon>
        <taxon>Actinomadura</taxon>
    </lineage>
</organism>
<accession>A0ABN3AJC4</accession>
<dbReference type="SUPFAM" id="SSF50891">
    <property type="entry name" value="Cyclophilin-like"/>
    <property type="match status" value="1"/>
</dbReference>
<dbReference type="InterPro" id="IPR003833">
    <property type="entry name" value="CT_C_D"/>
</dbReference>
<proteinExistence type="predicted"/>